<dbReference type="SUPFAM" id="SSF56784">
    <property type="entry name" value="HAD-like"/>
    <property type="match status" value="1"/>
</dbReference>
<dbReference type="InterPro" id="IPR036412">
    <property type="entry name" value="HAD-like_sf"/>
</dbReference>
<organism evidence="1 2">
    <name type="scientific">Candidatus Woesebacteria bacterium RBG_13_36_22</name>
    <dbReference type="NCBI Taxonomy" id="1802478"/>
    <lineage>
        <taxon>Bacteria</taxon>
        <taxon>Candidatus Woeseibacteriota</taxon>
    </lineage>
</organism>
<name>A0A1F7X1R6_9BACT</name>
<evidence type="ECO:0000313" key="1">
    <source>
        <dbReference type="EMBL" id="OGM08917.1"/>
    </source>
</evidence>
<reference evidence="1 2" key="1">
    <citation type="journal article" date="2016" name="Nat. Commun.">
        <title>Thousands of microbial genomes shed light on interconnected biogeochemical processes in an aquifer system.</title>
        <authorList>
            <person name="Anantharaman K."/>
            <person name="Brown C.T."/>
            <person name="Hug L.A."/>
            <person name="Sharon I."/>
            <person name="Castelle C.J."/>
            <person name="Probst A.J."/>
            <person name="Thomas B.C."/>
            <person name="Singh A."/>
            <person name="Wilkins M.J."/>
            <person name="Karaoz U."/>
            <person name="Brodie E.L."/>
            <person name="Williams K.H."/>
            <person name="Hubbard S.S."/>
            <person name="Banfield J.F."/>
        </authorList>
    </citation>
    <scope>NUCLEOTIDE SEQUENCE [LARGE SCALE GENOMIC DNA]</scope>
</reference>
<comment type="caution">
    <text evidence="1">The sequence shown here is derived from an EMBL/GenBank/DDBJ whole genome shotgun (WGS) entry which is preliminary data.</text>
</comment>
<gene>
    <name evidence="1" type="ORF">A2Z67_05700</name>
</gene>
<proteinExistence type="predicted"/>
<accession>A0A1F7X1R6</accession>
<evidence type="ECO:0000313" key="2">
    <source>
        <dbReference type="Proteomes" id="UP000176939"/>
    </source>
</evidence>
<dbReference type="Gene3D" id="3.40.50.1000">
    <property type="entry name" value="HAD superfamily/HAD-like"/>
    <property type="match status" value="1"/>
</dbReference>
<protein>
    <recommendedName>
        <fullName evidence="3">FCP1 homology domain-containing protein</fullName>
    </recommendedName>
</protein>
<sequence length="114" mass="13107">MKTILIDFDGVIHSYKSGWKGIEIIPDGPVVGIKEMIDELREQDYIVMIFSTRCCEEKGIEAMKGWLNQYKIKVDGFTAVKVPAYLTIDDRAICFNGDPGKTLEEIRRFKTWTK</sequence>
<evidence type="ECO:0008006" key="3">
    <source>
        <dbReference type="Google" id="ProtNLM"/>
    </source>
</evidence>
<dbReference type="Proteomes" id="UP000176939">
    <property type="component" value="Unassembled WGS sequence"/>
</dbReference>
<dbReference type="InterPro" id="IPR023214">
    <property type="entry name" value="HAD_sf"/>
</dbReference>
<dbReference type="AlphaFoldDB" id="A0A1F7X1R6"/>
<dbReference type="EMBL" id="MGFQ01000034">
    <property type="protein sequence ID" value="OGM08917.1"/>
    <property type="molecule type" value="Genomic_DNA"/>
</dbReference>